<evidence type="ECO:0000256" key="2">
    <source>
        <dbReference type="PROSITE-ProRule" id="PRU00192"/>
    </source>
</evidence>
<evidence type="ECO:0000313" key="5">
    <source>
        <dbReference type="Proteomes" id="UP000559027"/>
    </source>
</evidence>
<dbReference type="GO" id="GO:0007266">
    <property type="term" value="P:Rho protein signal transduction"/>
    <property type="evidence" value="ECO:0007669"/>
    <property type="project" value="TreeGrafter"/>
</dbReference>
<dbReference type="InterPro" id="IPR001452">
    <property type="entry name" value="SH3_domain"/>
</dbReference>
<dbReference type="InterPro" id="IPR036028">
    <property type="entry name" value="SH3-like_dom_sf"/>
</dbReference>
<evidence type="ECO:0000256" key="1">
    <source>
        <dbReference type="ARBA" id="ARBA00022443"/>
    </source>
</evidence>
<dbReference type="Proteomes" id="UP000559027">
    <property type="component" value="Unassembled WGS sequence"/>
</dbReference>
<protein>
    <recommendedName>
        <fullName evidence="3">SH3 domain-containing protein</fullName>
    </recommendedName>
</protein>
<reference evidence="4 5" key="1">
    <citation type="journal article" date="2020" name="ISME J.">
        <title>Uncovering the hidden diversity of litter-decomposition mechanisms in mushroom-forming fungi.</title>
        <authorList>
            <person name="Floudas D."/>
            <person name="Bentzer J."/>
            <person name="Ahren D."/>
            <person name="Johansson T."/>
            <person name="Persson P."/>
            <person name="Tunlid A."/>
        </authorList>
    </citation>
    <scope>NUCLEOTIDE SEQUENCE [LARGE SCALE GENOMIC DNA]</scope>
    <source>
        <strain evidence="4 5">CBS 146.42</strain>
    </source>
</reference>
<dbReference type="GO" id="GO:0005886">
    <property type="term" value="C:plasma membrane"/>
    <property type="evidence" value="ECO:0007669"/>
    <property type="project" value="TreeGrafter"/>
</dbReference>
<keyword evidence="5" id="KW-1185">Reference proteome</keyword>
<dbReference type="AlphaFoldDB" id="A0A8H5CXC7"/>
<feature type="domain" description="SH3" evidence="3">
    <location>
        <begin position="31"/>
        <end position="91"/>
    </location>
</feature>
<sequence>MPTIETTSRDQHINQLARITSSSLSRSANTLASSLAQALNDHTAGTASQLAFTKGEILEILVSKTKKWWLAKNKYGAVGLVPSDAISFIEHTAGNHIFPRDVKVQSPTDPFVDKAEVWQSYRVGIDKYQDELSLRKGEILDIAHRIGPSWLARKRDGTIGLVRFRRVFLKYRATGAQPVENFPFRAVAQHDCASISILRAIIAIDFYL</sequence>
<dbReference type="GO" id="GO:0003779">
    <property type="term" value="F:actin binding"/>
    <property type="evidence" value="ECO:0007669"/>
    <property type="project" value="TreeGrafter"/>
</dbReference>
<gene>
    <name evidence="4" type="ORF">D9756_009701</name>
</gene>
<evidence type="ECO:0000313" key="4">
    <source>
        <dbReference type="EMBL" id="KAF5348856.1"/>
    </source>
</evidence>
<dbReference type="PANTHER" id="PTHR12287">
    <property type="entry name" value="EPIDERMAL GROWTH FACTOR RECEPTOR KINASE SUBSTRATE EPS8-RELATED PROTEIN"/>
    <property type="match status" value="1"/>
</dbReference>
<dbReference type="Pfam" id="PF00018">
    <property type="entry name" value="SH3_1"/>
    <property type="match status" value="1"/>
</dbReference>
<accession>A0A8H5CXC7</accession>
<evidence type="ECO:0000259" key="3">
    <source>
        <dbReference type="PROSITE" id="PS50002"/>
    </source>
</evidence>
<dbReference type="InterPro" id="IPR039801">
    <property type="entry name" value="EPS8-like"/>
</dbReference>
<name>A0A8H5CXC7_9AGAR</name>
<comment type="caution">
    <text evidence="4">The sequence shown here is derived from an EMBL/GenBank/DDBJ whole genome shotgun (WGS) entry which is preliminary data.</text>
</comment>
<dbReference type="PANTHER" id="PTHR12287:SF23">
    <property type="entry name" value="AROUSER, ISOFORM A-RELATED"/>
    <property type="match status" value="1"/>
</dbReference>
<dbReference type="SMART" id="SM00326">
    <property type="entry name" value="SH3"/>
    <property type="match status" value="2"/>
</dbReference>
<dbReference type="Gene3D" id="2.30.30.40">
    <property type="entry name" value="SH3 Domains"/>
    <property type="match status" value="1"/>
</dbReference>
<dbReference type="EMBL" id="JAACJO010000018">
    <property type="protein sequence ID" value="KAF5348856.1"/>
    <property type="molecule type" value="Genomic_DNA"/>
</dbReference>
<keyword evidence="1 2" id="KW-0728">SH3 domain</keyword>
<dbReference type="GO" id="GO:0035023">
    <property type="term" value="P:regulation of Rho protein signal transduction"/>
    <property type="evidence" value="ECO:0007669"/>
    <property type="project" value="TreeGrafter"/>
</dbReference>
<dbReference type="OrthoDB" id="5983572at2759"/>
<organism evidence="4 5">
    <name type="scientific">Leucocoprinus leucothites</name>
    <dbReference type="NCBI Taxonomy" id="201217"/>
    <lineage>
        <taxon>Eukaryota</taxon>
        <taxon>Fungi</taxon>
        <taxon>Dikarya</taxon>
        <taxon>Basidiomycota</taxon>
        <taxon>Agaricomycotina</taxon>
        <taxon>Agaricomycetes</taxon>
        <taxon>Agaricomycetidae</taxon>
        <taxon>Agaricales</taxon>
        <taxon>Agaricineae</taxon>
        <taxon>Agaricaceae</taxon>
        <taxon>Leucocoprinus</taxon>
    </lineage>
</organism>
<dbReference type="PROSITE" id="PS50002">
    <property type="entry name" value="SH3"/>
    <property type="match status" value="1"/>
</dbReference>
<proteinExistence type="predicted"/>
<dbReference type="SUPFAM" id="SSF50044">
    <property type="entry name" value="SH3-domain"/>
    <property type="match status" value="2"/>
</dbReference>